<organism evidence="1 2">
    <name type="scientific">Flavobacterium cheniae</name>
    <dbReference type="NCBI Taxonomy" id="295428"/>
    <lineage>
        <taxon>Bacteria</taxon>
        <taxon>Pseudomonadati</taxon>
        <taxon>Bacteroidota</taxon>
        <taxon>Flavobacteriia</taxon>
        <taxon>Flavobacteriales</taxon>
        <taxon>Flavobacteriaceae</taxon>
        <taxon>Flavobacterium</taxon>
    </lineage>
</organism>
<dbReference type="OrthoDB" id="1144137at2"/>
<dbReference type="RefSeq" id="WP_133607792.1">
    <property type="nucleotide sequence ID" value="NZ_SNZC01000001.1"/>
</dbReference>
<name>A0A562KEX2_9FLAO</name>
<dbReference type="AlphaFoldDB" id="A0A562KEX2"/>
<evidence type="ECO:0000313" key="1">
    <source>
        <dbReference type="EMBL" id="TWH93960.1"/>
    </source>
</evidence>
<dbReference type="EMBL" id="VLKM01000007">
    <property type="protein sequence ID" value="TWH93960.1"/>
    <property type="molecule type" value="Genomic_DNA"/>
</dbReference>
<accession>A0A562KEX2</accession>
<evidence type="ECO:0000313" key="2">
    <source>
        <dbReference type="Proteomes" id="UP000315312"/>
    </source>
</evidence>
<comment type="caution">
    <text evidence="1">The sequence shown here is derived from an EMBL/GenBank/DDBJ whole genome shotgun (WGS) entry which is preliminary data.</text>
</comment>
<sequence>MKSILFGILFICATSTINSQNKNVKDETKTTTTTVVDSKGEKTYVKKENTREVQNIELKEQNPKNINMDLKDSAVMVKSTTTITNPDGSTRTVDIDRSSYYLLNGKKYNVALDSRGYRILSEDNKEEAFLRKTSTNSFIYRNKNKIAIGYFDVEGNLILETYDPKTDTVSYEKYNVSK</sequence>
<gene>
    <name evidence="1" type="ORF">IP97_01908</name>
</gene>
<dbReference type="Proteomes" id="UP000315312">
    <property type="component" value="Unassembled WGS sequence"/>
</dbReference>
<reference evidence="1 2" key="1">
    <citation type="journal article" date="2015" name="Stand. Genomic Sci.">
        <title>Genomic Encyclopedia of Bacterial and Archaeal Type Strains, Phase III: the genomes of soil and plant-associated and newly described type strains.</title>
        <authorList>
            <person name="Whitman W.B."/>
            <person name="Woyke T."/>
            <person name="Klenk H.P."/>
            <person name="Zhou Y."/>
            <person name="Lilburn T.G."/>
            <person name="Beck B.J."/>
            <person name="De Vos P."/>
            <person name="Vandamme P."/>
            <person name="Eisen J.A."/>
            <person name="Garrity G."/>
            <person name="Hugenholtz P."/>
            <person name="Kyrpides N.C."/>
        </authorList>
    </citation>
    <scope>NUCLEOTIDE SEQUENCE [LARGE SCALE GENOMIC DNA]</scope>
    <source>
        <strain evidence="1 2">CGMCC 1.6844</strain>
    </source>
</reference>
<protein>
    <submittedName>
        <fullName evidence="1">Uncharacterized protein</fullName>
    </submittedName>
</protein>
<proteinExistence type="predicted"/>
<keyword evidence="2" id="KW-1185">Reference proteome</keyword>